<feature type="region of interest" description="Disordered" evidence="6">
    <location>
        <begin position="375"/>
        <end position="404"/>
    </location>
</feature>
<dbReference type="PANTHER" id="PTHR10901:SF9">
    <property type="entry name" value="TROPOMODULIN-4"/>
    <property type="match status" value="1"/>
</dbReference>
<reference evidence="7 8" key="1">
    <citation type="submission" date="2019-01" db="EMBL/GenBank/DDBJ databases">
        <title>Genome Assembly of Collichthys lucidus.</title>
        <authorList>
            <person name="Cai M."/>
            <person name="Xiao S."/>
        </authorList>
    </citation>
    <scope>NUCLEOTIDE SEQUENCE [LARGE SCALE GENOMIC DNA]</scope>
    <source>
        <strain evidence="7">JT15FE1705JMU</strain>
        <tissue evidence="7">Muscle</tissue>
    </source>
</reference>
<proteinExistence type="inferred from homology"/>
<evidence type="ECO:0000313" key="8">
    <source>
        <dbReference type="Proteomes" id="UP000298787"/>
    </source>
</evidence>
<gene>
    <name evidence="7" type="ORF">D9C73_016764</name>
</gene>
<dbReference type="GO" id="GO:0005865">
    <property type="term" value="C:striated muscle thin filament"/>
    <property type="evidence" value="ECO:0007669"/>
    <property type="project" value="TreeGrafter"/>
</dbReference>
<keyword evidence="8" id="KW-1185">Reference proteome</keyword>
<keyword evidence="3" id="KW-0963">Cytoplasm</keyword>
<accession>A0A4U5V7R0</accession>
<name>A0A4U5V7R0_COLLU</name>
<protein>
    <submittedName>
        <fullName evidence="7">Tropomodulin-4 Skeletal muscle tropomodulin</fullName>
    </submittedName>
</protein>
<dbReference type="InterPro" id="IPR032675">
    <property type="entry name" value="LRR_dom_sf"/>
</dbReference>
<dbReference type="AlphaFoldDB" id="A0A4U5V7R0"/>
<dbReference type="InterPro" id="IPR004934">
    <property type="entry name" value="TMOD"/>
</dbReference>
<keyword evidence="5" id="KW-0206">Cytoskeleton</keyword>
<dbReference type="STRING" id="240159.A0A4U5V7R0"/>
<keyword evidence="4" id="KW-0009">Actin-binding</keyword>
<dbReference type="FunFam" id="3.80.10.10:FF:000006">
    <property type="entry name" value="Tropomodulin 2"/>
    <property type="match status" value="1"/>
</dbReference>
<comment type="subcellular location">
    <subcellularLocation>
        <location evidence="1">Cytoplasm</location>
        <location evidence="1">Cytoskeleton</location>
    </subcellularLocation>
</comment>
<dbReference type="GO" id="GO:0051694">
    <property type="term" value="P:pointed-end actin filament capping"/>
    <property type="evidence" value="ECO:0007669"/>
    <property type="project" value="InterPro"/>
</dbReference>
<sequence length="404" mass="45251">MSDPRDIDEDAILKGLSAEELDQLEYELQEMDPENAMLPAGFRQRDQTKKSPTGPFDRDALQQHLEKQALEHEDREDLVPFTGEKKGKAFVAKKPAEVPLHEQVILEPELEEALKNATDAEMCDIAAILGMYTLMSNKQYYDALGTTGTIANTEGINSVVKADPFKIFPEEPPNPTNVEETLERIHNNDSSLTEVNLNNIKDIPIPTLKEIFEAMKGNSHVEFLSIAATRSNDPVAYACAEMLQENTSLQSLNIESNFITADGMMAVIKAMASNATLVEFKIDNQRQKLGDSVEMEIASMLENNSSILKFGYHFTQQGPRARAAKAITRNNDMRKTRYACALRKYFRERLKILNCCSFALSCLSSRCSSPAEIKMKTTRSKQKNGHFSPLEPADRLPPTRLVQS</sequence>
<dbReference type="SUPFAM" id="SSF52047">
    <property type="entry name" value="RNI-like"/>
    <property type="match status" value="1"/>
</dbReference>
<dbReference type="Pfam" id="PF03250">
    <property type="entry name" value="Tropomodulin"/>
    <property type="match status" value="1"/>
</dbReference>
<dbReference type="Proteomes" id="UP000298787">
    <property type="component" value="Chromosome 14"/>
</dbReference>
<dbReference type="GO" id="GO:0030239">
    <property type="term" value="P:myofibril assembly"/>
    <property type="evidence" value="ECO:0007669"/>
    <property type="project" value="TreeGrafter"/>
</dbReference>
<dbReference type="GO" id="GO:0006936">
    <property type="term" value="P:muscle contraction"/>
    <property type="evidence" value="ECO:0007669"/>
    <property type="project" value="TreeGrafter"/>
</dbReference>
<dbReference type="GO" id="GO:0005523">
    <property type="term" value="F:tropomyosin binding"/>
    <property type="evidence" value="ECO:0007669"/>
    <property type="project" value="InterPro"/>
</dbReference>
<dbReference type="EMBL" id="CM014091">
    <property type="protein sequence ID" value="TKS82655.1"/>
    <property type="molecule type" value="Genomic_DNA"/>
</dbReference>
<evidence type="ECO:0000256" key="5">
    <source>
        <dbReference type="ARBA" id="ARBA00023212"/>
    </source>
</evidence>
<evidence type="ECO:0000313" key="7">
    <source>
        <dbReference type="EMBL" id="TKS82655.1"/>
    </source>
</evidence>
<evidence type="ECO:0000256" key="4">
    <source>
        <dbReference type="ARBA" id="ARBA00023203"/>
    </source>
</evidence>
<feature type="region of interest" description="Disordered" evidence="6">
    <location>
        <begin position="30"/>
        <end position="58"/>
    </location>
</feature>
<evidence type="ECO:0000256" key="2">
    <source>
        <dbReference type="ARBA" id="ARBA00009345"/>
    </source>
</evidence>
<evidence type="ECO:0000256" key="3">
    <source>
        <dbReference type="ARBA" id="ARBA00022490"/>
    </source>
</evidence>
<organism evidence="7 8">
    <name type="scientific">Collichthys lucidus</name>
    <name type="common">Big head croaker</name>
    <name type="synonym">Sciaena lucida</name>
    <dbReference type="NCBI Taxonomy" id="240159"/>
    <lineage>
        <taxon>Eukaryota</taxon>
        <taxon>Metazoa</taxon>
        <taxon>Chordata</taxon>
        <taxon>Craniata</taxon>
        <taxon>Vertebrata</taxon>
        <taxon>Euteleostomi</taxon>
        <taxon>Actinopterygii</taxon>
        <taxon>Neopterygii</taxon>
        <taxon>Teleostei</taxon>
        <taxon>Neoteleostei</taxon>
        <taxon>Acanthomorphata</taxon>
        <taxon>Eupercaria</taxon>
        <taxon>Sciaenidae</taxon>
        <taxon>Collichthys</taxon>
    </lineage>
</organism>
<dbReference type="GO" id="GO:0007015">
    <property type="term" value="P:actin filament organization"/>
    <property type="evidence" value="ECO:0007669"/>
    <property type="project" value="TreeGrafter"/>
</dbReference>
<evidence type="ECO:0000256" key="6">
    <source>
        <dbReference type="SAM" id="MobiDB-lite"/>
    </source>
</evidence>
<comment type="similarity">
    <text evidence="2">Belongs to the tropomodulin family.</text>
</comment>
<evidence type="ECO:0000256" key="1">
    <source>
        <dbReference type="ARBA" id="ARBA00004245"/>
    </source>
</evidence>
<dbReference type="PANTHER" id="PTHR10901">
    <property type="entry name" value="TROPOMODULIN"/>
    <property type="match status" value="1"/>
</dbReference>
<dbReference type="Gene3D" id="3.80.10.10">
    <property type="entry name" value="Ribonuclease Inhibitor"/>
    <property type="match status" value="1"/>
</dbReference>
<dbReference type="GO" id="GO:0003779">
    <property type="term" value="F:actin binding"/>
    <property type="evidence" value="ECO:0007669"/>
    <property type="project" value="UniProtKB-KW"/>
</dbReference>